<evidence type="ECO:0000313" key="2">
    <source>
        <dbReference type="Proteomes" id="UP001151760"/>
    </source>
</evidence>
<keyword evidence="2" id="KW-1185">Reference proteome</keyword>
<sequence>MDQEPNPSGSVPNKEVSQDLWEKIRGEVDETQLQKAINDMLRQRCNSGEEHQYHVDQMHKYLKNDIVWESRKERLFLPTPQKPTPVYHSCQRDPKAPPMTLLNQDMFYLKFGKLGQKKYTILLHKFLAVPFHDDDMKEQT</sequence>
<gene>
    <name evidence="1" type="ORF">Tco_0703425</name>
</gene>
<accession>A0ABQ4XYS5</accession>
<name>A0ABQ4XYS5_9ASTR</name>
<organism evidence="1 2">
    <name type="scientific">Tanacetum coccineum</name>
    <dbReference type="NCBI Taxonomy" id="301880"/>
    <lineage>
        <taxon>Eukaryota</taxon>
        <taxon>Viridiplantae</taxon>
        <taxon>Streptophyta</taxon>
        <taxon>Embryophyta</taxon>
        <taxon>Tracheophyta</taxon>
        <taxon>Spermatophyta</taxon>
        <taxon>Magnoliopsida</taxon>
        <taxon>eudicotyledons</taxon>
        <taxon>Gunneridae</taxon>
        <taxon>Pentapetalae</taxon>
        <taxon>asterids</taxon>
        <taxon>campanulids</taxon>
        <taxon>Asterales</taxon>
        <taxon>Asteraceae</taxon>
        <taxon>Asteroideae</taxon>
        <taxon>Anthemideae</taxon>
        <taxon>Anthemidinae</taxon>
        <taxon>Tanacetum</taxon>
    </lineage>
</organism>
<proteinExistence type="predicted"/>
<dbReference type="EMBL" id="BQNB010009944">
    <property type="protein sequence ID" value="GJS70584.1"/>
    <property type="molecule type" value="Genomic_DNA"/>
</dbReference>
<reference evidence="1" key="1">
    <citation type="journal article" date="2022" name="Int. J. Mol. Sci.">
        <title>Draft Genome of Tanacetum Coccineum: Genomic Comparison of Closely Related Tanacetum-Family Plants.</title>
        <authorList>
            <person name="Yamashiro T."/>
            <person name="Shiraishi A."/>
            <person name="Nakayama K."/>
            <person name="Satake H."/>
        </authorList>
    </citation>
    <scope>NUCLEOTIDE SEQUENCE</scope>
</reference>
<reference evidence="1" key="2">
    <citation type="submission" date="2022-01" db="EMBL/GenBank/DDBJ databases">
        <authorList>
            <person name="Yamashiro T."/>
            <person name="Shiraishi A."/>
            <person name="Satake H."/>
            <person name="Nakayama K."/>
        </authorList>
    </citation>
    <scope>NUCLEOTIDE SEQUENCE</scope>
</reference>
<comment type="caution">
    <text evidence="1">The sequence shown here is derived from an EMBL/GenBank/DDBJ whole genome shotgun (WGS) entry which is preliminary data.</text>
</comment>
<dbReference type="Proteomes" id="UP001151760">
    <property type="component" value="Unassembled WGS sequence"/>
</dbReference>
<protein>
    <submittedName>
        <fullName evidence="1">Uncharacterized protein</fullName>
    </submittedName>
</protein>
<evidence type="ECO:0000313" key="1">
    <source>
        <dbReference type="EMBL" id="GJS70584.1"/>
    </source>
</evidence>